<evidence type="ECO:0000313" key="3">
    <source>
        <dbReference type="EMBL" id="CAB4128119.1"/>
    </source>
</evidence>
<evidence type="ECO:0000256" key="1">
    <source>
        <dbReference type="SAM" id="MobiDB-lite"/>
    </source>
</evidence>
<dbReference type="PRINTS" id="PR00625">
    <property type="entry name" value="JDOMAIN"/>
</dbReference>
<dbReference type="InterPro" id="IPR001623">
    <property type="entry name" value="DnaJ_domain"/>
</dbReference>
<feature type="compositionally biased region" description="Basic and acidic residues" evidence="1">
    <location>
        <begin position="274"/>
        <end position="309"/>
    </location>
</feature>
<proteinExistence type="predicted"/>
<dbReference type="GO" id="GO:0051082">
    <property type="term" value="F:unfolded protein binding"/>
    <property type="evidence" value="ECO:0007669"/>
    <property type="project" value="TreeGrafter"/>
</dbReference>
<dbReference type="Pfam" id="PF00226">
    <property type="entry name" value="DnaJ"/>
    <property type="match status" value="1"/>
</dbReference>
<organism evidence="4">
    <name type="scientific">uncultured Caudovirales phage</name>
    <dbReference type="NCBI Taxonomy" id="2100421"/>
    <lineage>
        <taxon>Viruses</taxon>
        <taxon>Duplodnaviria</taxon>
        <taxon>Heunggongvirae</taxon>
        <taxon>Uroviricota</taxon>
        <taxon>Caudoviricetes</taxon>
        <taxon>Peduoviridae</taxon>
        <taxon>Maltschvirus</taxon>
        <taxon>Maltschvirus maltsch</taxon>
    </lineage>
</organism>
<feature type="compositionally biased region" description="Low complexity" evidence="1">
    <location>
        <begin position="68"/>
        <end position="78"/>
    </location>
</feature>
<evidence type="ECO:0000313" key="4">
    <source>
        <dbReference type="EMBL" id="CAB5219019.1"/>
    </source>
</evidence>
<dbReference type="SMART" id="SM00271">
    <property type="entry name" value="DnaJ"/>
    <property type="match status" value="1"/>
</dbReference>
<dbReference type="CDD" id="cd06257">
    <property type="entry name" value="DnaJ"/>
    <property type="match status" value="1"/>
</dbReference>
<feature type="compositionally biased region" description="Basic and acidic residues" evidence="1">
    <location>
        <begin position="56"/>
        <end position="65"/>
    </location>
</feature>
<feature type="domain" description="J" evidence="2">
    <location>
        <begin position="2"/>
        <end position="65"/>
    </location>
</feature>
<dbReference type="InterPro" id="IPR036869">
    <property type="entry name" value="J_dom_sf"/>
</dbReference>
<dbReference type="EMBL" id="LR798276">
    <property type="protein sequence ID" value="CAB5219019.1"/>
    <property type="molecule type" value="Genomic_DNA"/>
</dbReference>
<gene>
    <name evidence="3" type="ORF">UFOVP110_11</name>
    <name evidence="4" type="ORF">UFOVP223_19</name>
</gene>
<dbReference type="PANTHER" id="PTHR43096:SF58">
    <property type="entry name" value="CHAPERONE DNAJ-DOMAIN SUPERFAMILY PROTEIN"/>
    <property type="match status" value="1"/>
</dbReference>
<dbReference type="SUPFAM" id="SSF46565">
    <property type="entry name" value="Chaperone J-domain"/>
    <property type="match status" value="1"/>
</dbReference>
<feature type="region of interest" description="Disordered" evidence="1">
    <location>
        <begin position="56"/>
        <end position="231"/>
    </location>
</feature>
<accession>A0A6J7WLQ5</accession>
<feature type="compositionally biased region" description="Pro residues" evidence="1">
    <location>
        <begin position="163"/>
        <end position="179"/>
    </location>
</feature>
<protein>
    <submittedName>
        <fullName evidence="4">DnaJ domain</fullName>
    </submittedName>
</protein>
<reference evidence="4" key="1">
    <citation type="submission" date="2020-05" db="EMBL/GenBank/DDBJ databases">
        <authorList>
            <person name="Chiriac C."/>
            <person name="Salcher M."/>
            <person name="Ghai R."/>
            <person name="Kavagutti S V."/>
        </authorList>
    </citation>
    <scope>NUCLEOTIDE SEQUENCE</scope>
</reference>
<dbReference type="EMBL" id="LR796220">
    <property type="protein sequence ID" value="CAB4128119.1"/>
    <property type="molecule type" value="Genomic_DNA"/>
</dbReference>
<feature type="compositionally biased region" description="Low complexity" evidence="1">
    <location>
        <begin position="87"/>
        <end position="125"/>
    </location>
</feature>
<dbReference type="Gene3D" id="1.10.287.110">
    <property type="entry name" value="DnaJ domain"/>
    <property type="match status" value="1"/>
</dbReference>
<dbReference type="PROSITE" id="PS50076">
    <property type="entry name" value="DNAJ_2"/>
    <property type="match status" value="1"/>
</dbReference>
<sequence>MSHYKVLGVSHTATKAEIGKAYRSMVRQYHPDAPGGGNVDKMSEVNAAYGVLNHPEKRASYDKEIGVGSKPAAASTTPSGPPPKPSAKPQGAKPAAAPTAKPTTRPSSPRPTTRPTTPSRPAVTGGRTGGGPVVRRPEAGPVVRADGRPVVQPNGPVRAQEPPTAPPAAPTPSAPPSRPAAPAARPSRFGGGISGLHTAQFGHLRSANANGGVRQPWLRPSTPAEREGGAGRVTVTPLFKLFNDQNPQVFGDVSANPGRYAAARLTPMERDAIKQKREAADAAAAKKAEDKAKREEARATADSEREGKRQTRHSFRVNSQMQKERMRRTRRWLNSSEAGARSYSADTRHVDPVQPSYDSPPALTAGRESGHPYTRGWGRAL</sequence>
<dbReference type="PANTHER" id="PTHR43096">
    <property type="entry name" value="DNAJ HOMOLOG 1, MITOCHONDRIAL-RELATED"/>
    <property type="match status" value="1"/>
</dbReference>
<feature type="region of interest" description="Disordered" evidence="1">
    <location>
        <begin position="274"/>
        <end position="381"/>
    </location>
</feature>
<dbReference type="GO" id="GO:0042026">
    <property type="term" value="P:protein refolding"/>
    <property type="evidence" value="ECO:0007669"/>
    <property type="project" value="TreeGrafter"/>
</dbReference>
<evidence type="ECO:0000259" key="2">
    <source>
        <dbReference type="PROSITE" id="PS50076"/>
    </source>
</evidence>
<name>A0A6J7WLQ5_9CAUD</name>